<dbReference type="EMBL" id="BMDY01000011">
    <property type="protein sequence ID" value="GGB07562.1"/>
    <property type="molecule type" value="Genomic_DNA"/>
</dbReference>
<name>A0ABQ1I2Q2_9ALTE</name>
<proteinExistence type="predicted"/>
<protein>
    <submittedName>
        <fullName evidence="1">Acetolactate synthase</fullName>
    </submittedName>
</protein>
<evidence type="ECO:0000313" key="2">
    <source>
        <dbReference type="Proteomes" id="UP000651977"/>
    </source>
</evidence>
<dbReference type="Proteomes" id="UP000651977">
    <property type="component" value="Unassembled WGS sequence"/>
</dbReference>
<dbReference type="NCBIfam" id="NF008362">
    <property type="entry name" value="PRK11152.1"/>
    <property type="match status" value="1"/>
</dbReference>
<dbReference type="InterPro" id="IPR045865">
    <property type="entry name" value="ACT-like_dom_sf"/>
</dbReference>
<organism evidence="1 2">
    <name type="scientific">Agarivorans gilvus</name>
    <dbReference type="NCBI Taxonomy" id="680279"/>
    <lineage>
        <taxon>Bacteria</taxon>
        <taxon>Pseudomonadati</taxon>
        <taxon>Pseudomonadota</taxon>
        <taxon>Gammaproteobacteria</taxon>
        <taxon>Alteromonadales</taxon>
        <taxon>Alteromonadaceae</taxon>
        <taxon>Agarivorans</taxon>
    </lineage>
</organism>
<gene>
    <name evidence="1" type="primary">ilvM</name>
    <name evidence="1" type="ORF">GCM10007414_21170</name>
</gene>
<accession>A0ABQ1I2Q2</accession>
<dbReference type="Pfam" id="PF13710">
    <property type="entry name" value="ACT_5"/>
    <property type="match status" value="1"/>
</dbReference>
<dbReference type="RefSeq" id="WP_055733043.1">
    <property type="nucleotide sequence ID" value="NZ_BMDY01000011.1"/>
</dbReference>
<comment type="caution">
    <text evidence="1">The sequence shown here is derived from an EMBL/GenBank/DDBJ whole genome shotgun (WGS) entry which is preliminary data.</text>
</comment>
<sequence length="90" mass="10234">MQHSMTLTTRNQADVLERVLRVTRHRGFLVQSMQIEQFGSPEFKGYTIELKVQSQRPIAHLTSQLVKLFDVEQVSLKQLQAVATPDVALA</sequence>
<keyword evidence="2" id="KW-1185">Reference proteome</keyword>
<evidence type="ECO:0000313" key="1">
    <source>
        <dbReference type="EMBL" id="GGB07562.1"/>
    </source>
</evidence>
<dbReference type="SUPFAM" id="SSF55021">
    <property type="entry name" value="ACT-like"/>
    <property type="match status" value="1"/>
</dbReference>
<reference evidence="2" key="1">
    <citation type="journal article" date="2019" name="Int. J. Syst. Evol. Microbiol.">
        <title>The Global Catalogue of Microorganisms (GCM) 10K type strain sequencing project: providing services to taxonomists for standard genome sequencing and annotation.</title>
        <authorList>
            <consortium name="The Broad Institute Genomics Platform"/>
            <consortium name="The Broad Institute Genome Sequencing Center for Infectious Disease"/>
            <person name="Wu L."/>
            <person name="Ma J."/>
        </authorList>
    </citation>
    <scope>NUCLEOTIDE SEQUENCE [LARGE SCALE GENOMIC DNA]</scope>
    <source>
        <strain evidence="2">CGMCC 1.10131</strain>
    </source>
</reference>
<dbReference type="Gene3D" id="3.30.70.260">
    <property type="match status" value="1"/>
</dbReference>